<dbReference type="AlphaFoldDB" id="A0A2A2GD57"/>
<sequence length="108" mass="12817">MESKKISKQEWQKYFDSFSIRYLKDEQPEYIEIQVLSEDIGVQNEITWTPLKGIAYDPKSDILEIQIDKLDHLISHPQEIYVNEEDNGWLTGMMVIRRDGEKSIIDIR</sequence>
<proteinExistence type="predicted"/>
<gene>
    <name evidence="1" type="ORF">CK503_00425</name>
</gene>
<dbReference type="RefSeq" id="WP_095604811.1">
    <property type="nucleotide sequence ID" value="NZ_NSKE01000001.1"/>
</dbReference>
<comment type="caution">
    <text evidence="1">The sequence shown here is derived from an EMBL/GenBank/DDBJ whole genome shotgun (WGS) entry which is preliminary data.</text>
</comment>
<name>A0A2A2GD57_9BACT</name>
<evidence type="ECO:0000313" key="2">
    <source>
        <dbReference type="Proteomes" id="UP000218831"/>
    </source>
</evidence>
<reference evidence="1 2" key="1">
    <citation type="submission" date="2017-08" db="EMBL/GenBank/DDBJ databases">
        <title>Aliifodinibius alkalisoli sp. nov., isolated from saline alkaline soil.</title>
        <authorList>
            <person name="Liu D."/>
            <person name="Zhang G."/>
        </authorList>
    </citation>
    <scope>NUCLEOTIDE SEQUENCE [LARGE SCALE GENOMIC DNA]</scope>
    <source>
        <strain evidence="1 2">WN023</strain>
    </source>
</reference>
<dbReference type="OrthoDB" id="8758272at2"/>
<organism evidence="1 2">
    <name type="scientific">Fodinibius salipaludis</name>
    <dbReference type="NCBI Taxonomy" id="2032627"/>
    <lineage>
        <taxon>Bacteria</taxon>
        <taxon>Pseudomonadati</taxon>
        <taxon>Balneolota</taxon>
        <taxon>Balneolia</taxon>
        <taxon>Balneolales</taxon>
        <taxon>Balneolaceae</taxon>
        <taxon>Fodinibius</taxon>
    </lineage>
</organism>
<dbReference type="EMBL" id="NSKE01000001">
    <property type="protein sequence ID" value="PAU95566.1"/>
    <property type="molecule type" value="Genomic_DNA"/>
</dbReference>
<keyword evidence="2" id="KW-1185">Reference proteome</keyword>
<evidence type="ECO:0000313" key="1">
    <source>
        <dbReference type="EMBL" id="PAU95566.1"/>
    </source>
</evidence>
<dbReference type="Pfam" id="PF17269">
    <property type="entry name" value="DUF5335"/>
    <property type="match status" value="1"/>
</dbReference>
<dbReference type="InterPro" id="IPR035223">
    <property type="entry name" value="DUF5335"/>
</dbReference>
<dbReference type="Proteomes" id="UP000218831">
    <property type="component" value="Unassembled WGS sequence"/>
</dbReference>
<accession>A0A2A2GD57</accession>
<protein>
    <submittedName>
        <fullName evidence="1">Uncharacterized protein</fullName>
    </submittedName>
</protein>